<evidence type="ECO:0000259" key="1">
    <source>
        <dbReference type="Pfam" id="PF01048"/>
    </source>
</evidence>
<feature type="domain" description="Nucleoside phosphorylase" evidence="1">
    <location>
        <begin position="26"/>
        <end position="219"/>
    </location>
</feature>
<gene>
    <name evidence="2" type="ORF">KQ875_01430</name>
</gene>
<evidence type="ECO:0000313" key="2">
    <source>
        <dbReference type="EMBL" id="MBU4692256.1"/>
    </source>
</evidence>
<reference evidence="2" key="1">
    <citation type="submission" date="2021-06" db="EMBL/GenBank/DDBJ databases">
        <title>Novel Mycoplasma species detected in California sea lions (Zalophus californianus) from the USA.</title>
        <authorList>
            <person name="Volokhov D.V."/>
            <person name="Furtak V.A."/>
            <person name="Zagorodnyaya T.A."/>
        </authorList>
    </citation>
    <scope>NUCLEOTIDE SEQUENCE [LARGE SCALE GENOMIC DNA]</scope>
    <source>
        <strain evidence="2">CSL 5346</strain>
    </source>
</reference>
<dbReference type="Proteomes" id="UP000718793">
    <property type="component" value="Unassembled WGS sequence"/>
</dbReference>
<name>A0ABS6DQ10_9MOLU</name>
<dbReference type="RefSeq" id="WP_216488669.1">
    <property type="nucleotide sequence ID" value="NZ_JAHMHH010000001.1"/>
</dbReference>
<dbReference type="CDD" id="cd09008">
    <property type="entry name" value="MTAN"/>
    <property type="match status" value="1"/>
</dbReference>
<evidence type="ECO:0000313" key="3">
    <source>
        <dbReference type="Proteomes" id="UP000718793"/>
    </source>
</evidence>
<dbReference type="EMBL" id="JAHMHH010000001">
    <property type="protein sequence ID" value="MBU4692256.1"/>
    <property type="molecule type" value="Genomic_DNA"/>
</dbReference>
<dbReference type="PANTHER" id="PTHR46832">
    <property type="entry name" value="5'-METHYLTHIOADENOSINE/S-ADENOSYLHOMOCYSTEINE NUCLEOSIDASE"/>
    <property type="match status" value="1"/>
</dbReference>
<accession>A0ABS6DQ10</accession>
<dbReference type="PANTHER" id="PTHR46832:SF1">
    <property type="entry name" value="5'-METHYLTHIOADENOSINE_S-ADENOSYLHOMOCYSTEINE NUCLEOSIDASE"/>
    <property type="match status" value="1"/>
</dbReference>
<organism evidence="2 3">
    <name type="scientific">Mycoplasma zalophi</name>
    <dbReference type="NCBI Taxonomy" id="191287"/>
    <lineage>
        <taxon>Bacteria</taxon>
        <taxon>Bacillati</taxon>
        <taxon>Mycoplasmatota</taxon>
        <taxon>Mollicutes</taxon>
        <taxon>Mycoplasmataceae</taxon>
        <taxon>Mycoplasma</taxon>
    </lineage>
</organism>
<protein>
    <submittedName>
        <fullName evidence="2">5'-methylthioadenosine/S-adenosylhomocysteine nucleosidase</fullName>
    </submittedName>
</protein>
<keyword evidence="3" id="KW-1185">Reference proteome</keyword>
<sequence length="221" mass="24922">MKLIIAAELQEVESFFKILSKKMIFETKNIQIYECIFNNQQFILTISGVGKVNASVALNTTLNKYKNISKIVNIGTAGSLDNDIEIAKAFLINTSQYWDVDLTALPNYKIGQLPNMPQLYSSSTGLNTELLQKINLEFANSISGDSFISKENIKNYDLKSFSLVDMESTSLLQNCYLLNKDISLIKVVSDHIFKDNNSSDYQENIKKCSQVICNILIKIFS</sequence>
<dbReference type="Pfam" id="PF01048">
    <property type="entry name" value="PNP_UDP_1"/>
    <property type="match status" value="1"/>
</dbReference>
<dbReference type="InterPro" id="IPR000845">
    <property type="entry name" value="Nucleoside_phosphorylase_d"/>
</dbReference>
<proteinExistence type="predicted"/>
<comment type="caution">
    <text evidence="2">The sequence shown here is derived from an EMBL/GenBank/DDBJ whole genome shotgun (WGS) entry which is preliminary data.</text>
</comment>